<comment type="similarity">
    <text evidence="5">Belongs to the RqcP family.</text>
</comment>
<name>A0A3M7TKV1_9BACI</name>
<gene>
    <name evidence="5" type="primary">rqcP</name>
    <name evidence="7" type="ORF">EBO34_19995</name>
</gene>
<dbReference type="EMBL" id="RHIB01000005">
    <property type="protein sequence ID" value="RNA66036.1"/>
    <property type="molecule type" value="Genomic_DNA"/>
</dbReference>
<accession>A0A3M7TKV1</accession>
<protein>
    <recommendedName>
        <fullName evidence="5">RQC P-site tRNA stabilizing factor</fullName>
        <shortName evidence="5">RqcP</shortName>
    </recommendedName>
    <alternativeName>
        <fullName evidence="5">Ribosome-associated protein quality control protein P</fullName>
    </alternativeName>
</protein>
<proteinExistence type="inferred from homology"/>
<dbReference type="SUPFAM" id="SSF55174">
    <property type="entry name" value="Alpha-L RNA-binding motif"/>
    <property type="match status" value="1"/>
</dbReference>
<feature type="domain" description="RNA-binding S4" evidence="6">
    <location>
        <begin position="1"/>
        <end position="64"/>
    </location>
</feature>
<keyword evidence="4 5" id="KW-0648">Protein biosynthesis</keyword>
<reference evidence="7 8" key="1">
    <citation type="submission" date="2018-10" db="EMBL/GenBank/DDBJ databases">
        <title>Bacillus Keqinensis sp. nov., a moderately halophilic bacterium isolated from a saline-alkaline lake.</title>
        <authorList>
            <person name="Wang H."/>
        </authorList>
    </citation>
    <scope>NUCLEOTIDE SEQUENCE [LARGE SCALE GENOMIC DNA]</scope>
    <source>
        <strain evidence="7 8">KQ-3</strain>
    </source>
</reference>
<comment type="caution">
    <text evidence="7">The sequence shown here is derived from an EMBL/GenBank/DDBJ whole genome shotgun (WGS) entry which is preliminary data.</text>
</comment>
<evidence type="ECO:0000256" key="1">
    <source>
        <dbReference type="ARBA" id="ARBA00022555"/>
    </source>
</evidence>
<evidence type="ECO:0000256" key="5">
    <source>
        <dbReference type="HAMAP-Rule" id="MF_00871"/>
    </source>
</evidence>
<comment type="function">
    <text evidence="5">Key component of the ribosome quality control system (RQC), a ribosome-associated complex that mediates the extraction of incompletely synthesized nascent chains from stalled ribosomes and their subsequent degradation. RqcH recruits Ala-charged tRNA, and with RqcP directs the elongation of stalled nascent chains on 50S ribosomal subunits, leading to non-templated C-terminal alanine extensions (Ala tail). The Ala tail promotes nascent chain degradation. RqcP is associated with the translocation-like movement of the peptidyl-tRNA from the A-site into the P-site.</text>
</comment>
<dbReference type="GO" id="GO:0072344">
    <property type="term" value="P:rescue of stalled ribosome"/>
    <property type="evidence" value="ECO:0007669"/>
    <property type="project" value="UniProtKB-UniRule"/>
</dbReference>
<evidence type="ECO:0000256" key="3">
    <source>
        <dbReference type="ARBA" id="ARBA00022884"/>
    </source>
</evidence>
<dbReference type="Proteomes" id="UP000278746">
    <property type="component" value="Unassembled WGS sequence"/>
</dbReference>
<dbReference type="GO" id="GO:0019843">
    <property type="term" value="F:rRNA binding"/>
    <property type="evidence" value="ECO:0007669"/>
    <property type="project" value="UniProtKB-UniRule"/>
</dbReference>
<dbReference type="InterPro" id="IPR025490">
    <property type="entry name" value="RqcP"/>
</dbReference>
<sequence>MRIDKYLKVSRLIKRRTMAKEVAEQGRITVNGQTVKAGANVKVGDEISIRFGQKIVTVTVDRLEESTRKDEAATLYTLVKEESLRDEQSEI</sequence>
<evidence type="ECO:0000313" key="7">
    <source>
        <dbReference type="EMBL" id="RNA66036.1"/>
    </source>
</evidence>
<dbReference type="CDD" id="cd00165">
    <property type="entry name" value="S4"/>
    <property type="match status" value="1"/>
</dbReference>
<dbReference type="PIRSF" id="PIRSF038881">
    <property type="entry name" value="RNAbp_HP1423"/>
    <property type="match status" value="1"/>
</dbReference>
<dbReference type="GO" id="GO:0043023">
    <property type="term" value="F:ribosomal large subunit binding"/>
    <property type="evidence" value="ECO:0007669"/>
    <property type="project" value="UniProtKB-UniRule"/>
</dbReference>
<dbReference type="InterPro" id="IPR002942">
    <property type="entry name" value="S4_RNA-bd"/>
</dbReference>
<dbReference type="Pfam" id="PF01479">
    <property type="entry name" value="S4"/>
    <property type="match status" value="1"/>
</dbReference>
<evidence type="ECO:0000313" key="8">
    <source>
        <dbReference type="Proteomes" id="UP000278746"/>
    </source>
</evidence>
<dbReference type="Gene3D" id="3.10.290.10">
    <property type="entry name" value="RNA-binding S4 domain"/>
    <property type="match status" value="1"/>
</dbReference>
<organism evidence="7 8">
    <name type="scientific">Alteribacter keqinensis</name>
    <dbReference type="NCBI Taxonomy" id="2483800"/>
    <lineage>
        <taxon>Bacteria</taxon>
        <taxon>Bacillati</taxon>
        <taxon>Bacillota</taxon>
        <taxon>Bacilli</taxon>
        <taxon>Bacillales</taxon>
        <taxon>Bacillaceae</taxon>
        <taxon>Alteribacter</taxon>
    </lineage>
</organism>
<dbReference type="OrthoDB" id="9805210at2"/>
<evidence type="ECO:0000259" key="6">
    <source>
        <dbReference type="SMART" id="SM00363"/>
    </source>
</evidence>
<keyword evidence="8" id="KW-1185">Reference proteome</keyword>
<dbReference type="GO" id="GO:0000049">
    <property type="term" value="F:tRNA binding"/>
    <property type="evidence" value="ECO:0007669"/>
    <property type="project" value="UniProtKB-UniRule"/>
</dbReference>
<evidence type="ECO:0000256" key="2">
    <source>
        <dbReference type="ARBA" id="ARBA00022730"/>
    </source>
</evidence>
<dbReference type="SMART" id="SM00363">
    <property type="entry name" value="S4"/>
    <property type="match status" value="1"/>
</dbReference>
<evidence type="ECO:0000256" key="4">
    <source>
        <dbReference type="ARBA" id="ARBA00022917"/>
    </source>
</evidence>
<dbReference type="PROSITE" id="PS50889">
    <property type="entry name" value="S4"/>
    <property type="match status" value="1"/>
</dbReference>
<dbReference type="RefSeq" id="WP_122901962.1">
    <property type="nucleotide sequence ID" value="NZ_RHIB01000005.1"/>
</dbReference>
<dbReference type="AlphaFoldDB" id="A0A3M7TKV1"/>
<dbReference type="InterPro" id="IPR036986">
    <property type="entry name" value="S4_RNA-bd_sf"/>
</dbReference>
<keyword evidence="2 5" id="KW-0699">rRNA-binding</keyword>
<keyword evidence="1 5" id="KW-0820">tRNA-binding</keyword>
<dbReference type="HAMAP" id="MF_00871">
    <property type="entry name" value="RqcP"/>
    <property type="match status" value="1"/>
</dbReference>
<keyword evidence="3 5" id="KW-0694">RNA-binding</keyword>
<comment type="subunit">
    <text evidence="5">Associates with stalled 50S ribosomal subunits. Binds to RqcH, 23S rRNA and the P-site tRNA. Does not require RqcH for association with 50S subunits.</text>
</comment>